<gene>
    <name evidence="2" type="ORF">HMPREF0216_00341</name>
</gene>
<dbReference type="Pfam" id="PF07872">
    <property type="entry name" value="DUF1659"/>
    <property type="match status" value="1"/>
</dbReference>
<evidence type="ECO:0000259" key="1">
    <source>
        <dbReference type="Pfam" id="PF07872"/>
    </source>
</evidence>
<reference evidence="2 3" key="1">
    <citation type="submission" date="2012-05" db="EMBL/GenBank/DDBJ databases">
        <authorList>
            <person name="Weinstock G."/>
            <person name="Sodergren E."/>
            <person name="Lobos E.A."/>
            <person name="Fulton L."/>
            <person name="Fulton R."/>
            <person name="Courtney L."/>
            <person name="Fronick C."/>
            <person name="O'Laughlin M."/>
            <person name="Godfrey J."/>
            <person name="Wilson R.M."/>
            <person name="Miner T."/>
            <person name="Farmer C."/>
            <person name="Delehaunty K."/>
            <person name="Cordes M."/>
            <person name="Minx P."/>
            <person name="Tomlinson C."/>
            <person name="Chen J."/>
            <person name="Wollam A."/>
            <person name="Pepin K.H."/>
            <person name="Bhonagiri V."/>
            <person name="Zhang X."/>
            <person name="Suruliraj S."/>
            <person name="Warren W."/>
            <person name="Mitreva M."/>
            <person name="Mardis E.R."/>
            <person name="Wilson R.K."/>
        </authorList>
    </citation>
    <scope>NUCLEOTIDE SEQUENCE [LARGE SCALE GENOMIC DNA]</scope>
    <source>
        <strain evidence="2 3">DSM 1785</strain>
    </source>
</reference>
<dbReference type="EMBL" id="AMEZ01000013">
    <property type="protein sequence ID" value="EKY28982.1"/>
    <property type="molecule type" value="Genomic_DNA"/>
</dbReference>
<organism evidence="2 3">
    <name type="scientific">Clostridium celatum DSM 1785</name>
    <dbReference type="NCBI Taxonomy" id="545697"/>
    <lineage>
        <taxon>Bacteria</taxon>
        <taxon>Bacillati</taxon>
        <taxon>Bacillota</taxon>
        <taxon>Clostridia</taxon>
        <taxon>Eubacteriales</taxon>
        <taxon>Clostridiaceae</taxon>
        <taxon>Clostridium</taxon>
    </lineage>
</organism>
<name>L1QN35_9CLOT</name>
<dbReference type="AlphaFoldDB" id="L1QN35"/>
<proteinExistence type="predicted"/>
<accession>L1QN35</accession>
<feature type="domain" description="DUF1659" evidence="1">
    <location>
        <begin position="2"/>
        <end position="72"/>
    </location>
</feature>
<keyword evidence="3" id="KW-1185">Reference proteome</keyword>
<sequence length="74" mass="8297">MAVTKTFETKALSIEVETDTDNDGNPIYSKKTIGKVKENADPEKIGAVVTVIEDVLDKDTRYFYLTEVSKLQQN</sequence>
<dbReference type="PATRIC" id="fig|545697.3.peg.333"/>
<dbReference type="RefSeq" id="WP_005210338.1">
    <property type="nucleotide sequence ID" value="NZ_KB291607.1"/>
</dbReference>
<dbReference type="eggNOG" id="ENOG5030G3E">
    <property type="taxonomic scope" value="Bacteria"/>
</dbReference>
<comment type="caution">
    <text evidence="2">The sequence shown here is derived from an EMBL/GenBank/DDBJ whole genome shotgun (WGS) entry which is preliminary data.</text>
</comment>
<dbReference type="HOGENOM" id="CLU_196603_2_0_9"/>
<dbReference type="Proteomes" id="UP000010420">
    <property type="component" value="Unassembled WGS sequence"/>
</dbReference>
<dbReference type="OrthoDB" id="1936913at2"/>
<dbReference type="STRING" id="545697.HMPREF0216_00341"/>
<dbReference type="InterPro" id="IPR012454">
    <property type="entry name" value="DUF1659"/>
</dbReference>
<evidence type="ECO:0000313" key="2">
    <source>
        <dbReference type="EMBL" id="EKY28982.1"/>
    </source>
</evidence>
<evidence type="ECO:0000313" key="3">
    <source>
        <dbReference type="Proteomes" id="UP000010420"/>
    </source>
</evidence>
<protein>
    <recommendedName>
        <fullName evidence="1">DUF1659 domain-containing protein</fullName>
    </recommendedName>
</protein>